<evidence type="ECO:0000313" key="1">
    <source>
        <dbReference type="EMBL" id="KAK9146048.1"/>
    </source>
</evidence>
<reference evidence="1 2" key="1">
    <citation type="submission" date="2024-01" db="EMBL/GenBank/DDBJ databases">
        <title>Genome assemblies of Stephania.</title>
        <authorList>
            <person name="Yang L."/>
        </authorList>
    </citation>
    <scope>NUCLEOTIDE SEQUENCE [LARGE SCALE GENOMIC DNA]</scope>
    <source>
        <strain evidence="1">QJT</strain>
        <tissue evidence="1">Leaf</tissue>
    </source>
</reference>
<keyword evidence="2" id="KW-1185">Reference proteome</keyword>
<dbReference type="EMBL" id="JBBNAE010000002">
    <property type="protein sequence ID" value="KAK9146048.1"/>
    <property type="molecule type" value="Genomic_DNA"/>
</dbReference>
<protein>
    <submittedName>
        <fullName evidence="1">Uncharacterized protein</fullName>
    </submittedName>
</protein>
<organism evidence="1 2">
    <name type="scientific">Stephania japonica</name>
    <dbReference type="NCBI Taxonomy" id="461633"/>
    <lineage>
        <taxon>Eukaryota</taxon>
        <taxon>Viridiplantae</taxon>
        <taxon>Streptophyta</taxon>
        <taxon>Embryophyta</taxon>
        <taxon>Tracheophyta</taxon>
        <taxon>Spermatophyta</taxon>
        <taxon>Magnoliopsida</taxon>
        <taxon>Ranunculales</taxon>
        <taxon>Menispermaceae</taxon>
        <taxon>Menispermoideae</taxon>
        <taxon>Cissampelideae</taxon>
        <taxon>Stephania</taxon>
    </lineage>
</organism>
<dbReference type="AlphaFoldDB" id="A0AAP0PIG4"/>
<sequence>MTKSKKALQRVKKMVHRLKDPTFKLNRAISIIKGLHEALQSDYLRDEFALMTDFILSRAYESLSDWHDYIKRLYVDMVKEFLGQLPNATFKDIRESNVEDCEKRVRFTLKVLWKMEQQEALVPWSFPVGTTITHLIFDKLPIV</sequence>
<comment type="caution">
    <text evidence="1">The sequence shown here is derived from an EMBL/GenBank/DDBJ whole genome shotgun (WGS) entry which is preliminary data.</text>
</comment>
<name>A0AAP0PIG4_9MAGN</name>
<gene>
    <name evidence="1" type="ORF">Sjap_005951</name>
</gene>
<proteinExistence type="predicted"/>
<evidence type="ECO:0000313" key="2">
    <source>
        <dbReference type="Proteomes" id="UP001417504"/>
    </source>
</evidence>
<accession>A0AAP0PIG4</accession>
<dbReference type="Proteomes" id="UP001417504">
    <property type="component" value="Unassembled WGS sequence"/>
</dbReference>